<dbReference type="InterPro" id="IPR036366">
    <property type="entry name" value="PGBDSf"/>
</dbReference>
<gene>
    <name evidence="3" type="ORF">I2501_13715</name>
</gene>
<proteinExistence type="predicted"/>
<evidence type="ECO:0000313" key="4">
    <source>
        <dbReference type="Proteomes" id="UP000657385"/>
    </source>
</evidence>
<keyword evidence="1" id="KW-0732">Signal</keyword>
<name>A0A931FBV7_9ACTN</name>
<evidence type="ECO:0000256" key="1">
    <source>
        <dbReference type="SAM" id="SignalP"/>
    </source>
</evidence>
<organism evidence="3 4">
    <name type="scientific">Streptacidiphilus fuscans</name>
    <dbReference type="NCBI Taxonomy" id="2789292"/>
    <lineage>
        <taxon>Bacteria</taxon>
        <taxon>Bacillati</taxon>
        <taxon>Actinomycetota</taxon>
        <taxon>Actinomycetes</taxon>
        <taxon>Kitasatosporales</taxon>
        <taxon>Streptomycetaceae</taxon>
        <taxon>Streptacidiphilus</taxon>
    </lineage>
</organism>
<dbReference type="Pfam" id="PF01471">
    <property type="entry name" value="PG_binding_1"/>
    <property type="match status" value="1"/>
</dbReference>
<reference evidence="3" key="1">
    <citation type="submission" date="2020-11" db="EMBL/GenBank/DDBJ databases">
        <title>Isolation and identification of active actinomycetes.</title>
        <authorList>
            <person name="Yu B."/>
        </authorList>
    </citation>
    <scope>NUCLEOTIDE SEQUENCE</scope>
    <source>
        <strain evidence="3">NEAU-YB345</strain>
    </source>
</reference>
<evidence type="ECO:0000313" key="3">
    <source>
        <dbReference type="EMBL" id="MBF9069077.1"/>
    </source>
</evidence>
<dbReference type="AlphaFoldDB" id="A0A931FBV7"/>
<dbReference type="InterPro" id="IPR002477">
    <property type="entry name" value="Peptidoglycan-bd-like"/>
</dbReference>
<dbReference type="Gene3D" id="1.10.101.10">
    <property type="entry name" value="PGBD-like superfamily/PGBD"/>
    <property type="match status" value="1"/>
</dbReference>
<keyword evidence="4" id="KW-1185">Reference proteome</keyword>
<dbReference type="SUPFAM" id="SSF47090">
    <property type="entry name" value="PGBD-like"/>
    <property type="match status" value="1"/>
</dbReference>
<sequence>MRRLRVSAGLLVATAAMAVAGAPMAHASGNESPQYWNPICLAHGSQNWTVDGGTIPVPTEQLQYGNPYGTADCVEFLQALLGIPEDGSFGPQTNAAVRSFQQANLVRGYCGPVDGIVGPRTWFCLMAQN</sequence>
<dbReference type="EMBL" id="JADPRT010000005">
    <property type="protein sequence ID" value="MBF9069077.1"/>
    <property type="molecule type" value="Genomic_DNA"/>
</dbReference>
<dbReference type="InterPro" id="IPR036365">
    <property type="entry name" value="PGBD-like_sf"/>
</dbReference>
<evidence type="ECO:0000259" key="2">
    <source>
        <dbReference type="Pfam" id="PF01471"/>
    </source>
</evidence>
<feature type="signal peptide" evidence="1">
    <location>
        <begin position="1"/>
        <end position="27"/>
    </location>
</feature>
<accession>A0A931FBV7</accession>
<dbReference type="Proteomes" id="UP000657385">
    <property type="component" value="Unassembled WGS sequence"/>
</dbReference>
<protein>
    <submittedName>
        <fullName evidence="3">Peptidoglycan-binding protein</fullName>
    </submittedName>
</protein>
<feature type="chain" id="PRO_5037480888" evidence="1">
    <location>
        <begin position="28"/>
        <end position="129"/>
    </location>
</feature>
<comment type="caution">
    <text evidence="3">The sequence shown here is derived from an EMBL/GenBank/DDBJ whole genome shotgun (WGS) entry which is preliminary data.</text>
</comment>
<feature type="domain" description="Peptidoglycan binding-like" evidence="2">
    <location>
        <begin position="82"/>
        <end position="122"/>
    </location>
</feature>